<dbReference type="SMART" id="SM00382">
    <property type="entry name" value="AAA"/>
    <property type="match status" value="1"/>
</dbReference>
<dbReference type="GO" id="GO:0005886">
    <property type="term" value="C:plasma membrane"/>
    <property type="evidence" value="ECO:0007669"/>
    <property type="project" value="UniProtKB-SubCell"/>
</dbReference>
<name>A0A2Z4Y373_SUMC1</name>
<dbReference type="SUPFAM" id="SSF90123">
    <property type="entry name" value="ABC transporter transmembrane region"/>
    <property type="match status" value="1"/>
</dbReference>
<dbReference type="InterPro" id="IPR027417">
    <property type="entry name" value="P-loop_NTPase"/>
</dbReference>
<dbReference type="InterPro" id="IPR039421">
    <property type="entry name" value="Type_1_exporter"/>
</dbReference>
<evidence type="ECO:0000256" key="4">
    <source>
        <dbReference type="ARBA" id="ARBA00022840"/>
    </source>
</evidence>
<keyword evidence="6 7" id="KW-0472">Membrane</keyword>
<evidence type="ECO:0000256" key="2">
    <source>
        <dbReference type="ARBA" id="ARBA00022692"/>
    </source>
</evidence>
<evidence type="ECO:0000256" key="5">
    <source>
        <dbReference type="ARBA" id="ARBA00022989"/>
    </source>
</evidence>
<dbReference type="Pfam" id="PF00005">
    <property type="entry name" value="ABC_tran"/>
    <property type="match status" value="1"/>
</dbReference>
<keyword evidence="2 7" id="KW-0812">Transmembrane</keyword>
<accession>A0A2Z4Y373</accession>
<keyword evidence="4 10" id="KW-0067">ATP-binding</keyword>
<feature type="transmembrane region" description="Helical" evidence="7">
    <location>
        <begin position="183"/>
        <end position="201"/>
    </location>
</feature>
<evidence type="ECO:0000259" key="8">
    <source>
        <dbReference type="PROSITE" id="PS50893"/>
    </source>
</evidence>
<dbReference type="InterPro" id="IPR003439">
    <property type="entry name" value="ABC_transporter-like_ATP-bd"/>
</dbReference>
<dbReference type="PANTHER" id="PTHR43394">
    <property type="entry name" value="ATP-DEPENDENT PERMEASE MDL1, MITOCHONDRIAL"/>
    <property type="match status" value="1"/>
</dbReference>
<dbReference type="PROSITE" id="PS00211">
    <property type="entry name" value="ABC_TRANSPORTER_1"/>
    <property type="match status" value="1"/>
</dbReference>
<dbReference type="KEGG" id="schv:BRCON_0890"/>
<dbReference type="Proteomes" id="UP000262583">
    <property type="component" value="Chromosome"/>
</dbReference>
<dbReference type="InterPro" id="IPR003593">
    <property type="entry name" value="AAA+_ATPase"/>
</dbReference>
<dbReference type="Pfam" id="PF00664">
    <property type="entry name" value="ABC_membrane"/>
    <property type="match status" value="1"/>
</dbReference>
<dbReference type="GO" id="GO:0016887">
    <property type="term" value="F:ATP hydrolysis activity"/>
    <property type="evidence" value="ECO:0007669"/>
    <property type="project" value="InterPro"/>
</dbReference>
<dbReference type="CDD" id="cd03249">
    <property type="entry name" value="ABC_MTABC3_MDL1_MDL2"/>
    <property type="match status" value="1"/>
</dbReference>
<evidence type="ECO:0000256" key="7">
    <source>
        <dbReference type="SAM" id="Phobius"/>
    </source>
</evidence>
<evidence type="ECO:0000256" key="1">
    <source>
        <dbReference type="ARBA" id="ARBA00004651"/>
    </source>
</evidence>
<keyword evidence="5 7" id="KW-1133">Transmembrane helix</keyword>
<comment type="subcellular location">
    <subcellularLocation>
        <location evidence="1">Cell membrane</location>
        <topology evidence="1">Multi-pass membrane protein</topology>
    </subcellularLocation>
</comment>
<evidence type="ECO:0000256" key="3">
    <source>
        <dbReference type="ARBA" id="ARBA00022741"/>
    </source>
</evidence>
<evidence type="ECO:0000313" key="11">
    <source>
        <dbReference type="Proteomes" id="UP000262583"/>
    </source>
</evidence>
<dbReference type="InterPro" id="IPR017871">
    <property type="entry name" value="ABC_transporter-like_CS"/>
</dbReference>
<dbReference type="CDD" id="cd07346">
    <property type="entry name" value="ABC_6TM_exporters"/>
    <property type="match status" value="1"/>
</dbReference>
<gene>
    <name evidence="10" type="ORF">BRCON_0890</name>
</gene>
<dbReference type="InterPro" id="IPR036640">
    <property type="entry name" value="ABC1_TM_sf"/>
</dbReference>
<sequence>MDSHSLDPDKPFRRRTWHWLTHELRQALRKNVFIRYLFEFHDLKIRLLLGNIFAIVQAVSLIPISLLFKRIIDVYIPQKDASAIGWVIAVGLGLWAVHIGATVASRYFTLSSTKTVTERLRARLVMHLQQMSLRFYDKERISELHPRVVMDTERVDVMANALVVTVLVSAVVALASAVLLLMINARLALLVFVMVPLYYVIQRTFSTKLKEGHRSFRKEMEQMSSIVHELLHSIRLVKSFAREPFEQERVQERIRRVTHRGVRLFTETAAFQILLQFVGGLALLVIFTVGAWMTINDRMTLGEIVAFSSLLAYFLNPINTLIGCVDTIYAGRAGLESVYGLLDIYDTEKSDHLPRIDVQGAVEFQNVCFEYRKGEAVLHNVSFRVQSGEQVALVGASGAGKTTVANMILGFYFPTEGRVLIDEHDITKVNLRALREQIGVVSQDNILISGSVLNNIRYGKMDATFEEIVAAAKLANAHDFITGLPDGYDTDIGDRGVRLSGGQKQRIAIARAILKNPKILVLDEATSALDSESEAVVQEALKHLRHNRTCFIIAHRLSTIIEANRIFVLKRGHLVEAGNFEELMARKGEFFRYYQLQFKTKEQVANTTVAI</sequence>
<keyword evidence="3" id="KW-0547">Nucleotide-binding</keyword>
<evidence type="ECO:0000313" key="10">
    <source>
        <dbReference type="EMBL" id="AXA35667.1"/>
    </source>
</evidence>
<dbReference type="PANTHER" id="PTHR43394:SF1">
    <property type="entry name" value="ATP-BINDING CASSETTE SUB-FAMILY B MEMBER 10, MITOCHONDRIAL"/>
    <property type="match status" value="1"/>
</dbReference>
<dbReference type="GO" id="GO:0005524">
    <property type="term" value="F:ATP binding"/>
    <property type="evidence" value="ECO:0007669"/>
    <property type="project" value="UniProtKB-KW"/>
</dbReference>
<dbReference type="EMBL" id="CP030759">
    <property type="protein sequence ID" value="AXA35667.1"/>
    <property type="molecule type" value="Genomic_DNA"/>
</dbReference>
<dbReference type="GO" id="GO:0015421">
    <property type="term" value="F:ABC-type oligopeptide transporter activity"/>
    <property type="evidence" value="ECO:0007669"/>
    <property type="project" value="TreeGrafter"/>
</dbReference>
<evidence type="ECO:0000259" key="9">
    <source>
        <dbReference type="PROSITE" id="PS50929"/>
    </source>
</evidence>
<proteinExistence type="predicted"/>
<dbReference type="Gene3D" id="3.40.50.300">
    <property type="entry name" value="P-loop containing nucleotide triphosphate hydrolases"/>
    <property type="match status" value="1"/>
</dbReference>
<feature type="transmembrane region" description="Helical" evidence="7">
    <location>
        <begin position="83"/>
        <end position="104"/>
    </location>
</feature>
<feature type="domain" description="ABC transmembrane type-1" evidence="9">
    <location>
        <begin position="48"/>
        <end position="330"/>
    </location>
</feature>
<feature type="domain" description="ABC transporter" evidence="8">
    <location>
        <begin position="362"/>
        <end position="596"/>
    </location>
</feature>
<dbReference type="PROSITE" id="PS50893">
    <property type="entry name" value="ABC_TRANSPORTER_2"/>
    <property type="match status" value="1"/>
</dbReference>
<evidence type="ECO:0000256" key="6">
    <source>
        <dbReference type="ARBA" id="ARBA00023136"/>
    </source>
</evidence>
<feature type="transmembrane region" description="Helical" evidence="7">
    <location>
        <begin position="157"/>
        <end position="177"/>
    </location>
</feature>
<organism evidence="10 11">
    <name type="scientific">Sumerlaea chitinivorans</name>
    <dbReference type="NCBI Taxonomy" id="2250252"/>
    <lineage>
        <taxon>Bacteria</taxon>
        <taxon>Candidatus Sumerlaeota</taxon>
        <taxon>Candidatus Sumerlaeia</taxon>
        <taxon>Candidatus Sumerlaeales</taxon>
        <taxon>Candidatus Sumerlaeaceae</taxon>
        <taxon>Candidatus Sumerlaea</taxon>
    </lineage>
</organism>
<dbReference type="AlphaFoldDB" id="A0A2Z4Y373"/>
<feature type="transmembrane region" description="Helical" evidence="7">
    <location>
        <begin position="47"/>
        <end position="68"/>
    </location>
</feature>
<dbReference type="SUPFAM" id="SSF52540">
    <property type="entry name" value="P-loop containing nucleoside triphosphate hydrolases"/>
    <property type="match status" value="1"/>
</dbReference>
<protein>
    <submittedName>
        <fullName evidence="10">Lipid A export ATP-binding/permease protein MsbA</fullName>
    </submittedName>
</protein>
<dbReference type="PROSITE" id="PS50929">
    <property type="entry name" value="ABC_TM1F"/>
    <property type="match status" value="1"/>
</dbReference>
<dbReference type="InterPro" id="IPR011527">
    <property type="entry name" value="ABC1_TM_dom"/>
</dbReference>
<feature type="transmembrane region" description="Helical" evidence="7">
    <location>
        <begin position="273"/>
        <end position="295"/>
    </location>
</feature>
<dbReference type="Gene3D" id="1.20.1560.10">
    <property type="entry name" value="ABC transporter type 1, transmembrane domain"/>
    <property type="match status" value="1"/>
</dbReference>
<dbReference type="FunFam" id="3.40.50.300:FF:000218">
    <property type="entry name" value="Multidrug ABC transporter ATP-binding protein"/>
    <property type="match status" value="1"/>
</dbReference>
<reference evidence="10 11" key="1">
    <citation type="submission" date="2018-05" db="EMBL/GenBank/DDBJ databases">
        <title>A metagenomic window into the 2 km-deep terrestrial subsurface aquifer revealed taxonomically and functionally diverse microbial community comprising novel uncultured bacterial lineages.</title>
        <authorList>
            <person name="Kadnikov V.V."/>
            <person name="Mardanov A.V."/>
            <person name="Beletsky A.V."/>
            <person name="Banks D."/>
            <person name="Pimenov N.V."/>
            <person name="Frank Y.A."/>
            <person name="Karnachuk O.V."/>
            <person name="Ravin N.V."/>
        </authorList>
    </citation>
    <scope>NUCLEOTIDE SEQUENCE [LARGE SCALE GENOMIC DNA]</scope>
    <source>
        <strain evidence="10">BY</strain>
    </source>
</reference>